<dbReference type="Proteomes" id="UP000639772">
    <property type="component" value="Chromosome 1"/>
</dbReference>
<organism evidence="11 13">
    <name type="scientific">Vanilla planifolia</name>
    <name type="common">Vanilla</name>
    <dbReference type="NCBI Taxonomy" id="51239"/>
    <lineage>
        <taxon>Eukaryota</taxon>
        <taxon>Viridiplantae</taxon>
        <taxon>Streptophyta</taxon>
        <taxon>Embryophyta</taxon>
        <taxon>Tracheophyta</taxon>
        <taxon>Spermatophyta</taxon>
        <taxon>Magnoliopsida</taxon>
        <taxon>Liliopsida</taxon>
        <taxon>Asparagales</taxon>
        <taxon>Orchidaceae</taxon>
        <taxon>Vanilloideae</taxon>
        <taxon>Vanilleae</taxon>
        <taxon>Vanilla</taxon>
    </lineage>
</organism>
<keyword evidence="3" id="KW-0805">Transcription regulation</keyword>
<keyword evidence="2" id="KW-0936">Ethylene signaling pathway</keyword>
<evidence type="ECO:0000313" key="14">
    <source>
        <dbReference type="Proteomes" id="UP000639772"/>
    </source>
</evidence>
<evidence type="ECO:0000256" key="1">
    <source>
        <dbReference type="ARBA" id="ARBA00004123"/>
    </source>
</evidence>
<dbReference type="InterPro" id="IPR001471">
    <property type="entry name" value="AP2/ERF_dom"/>
</dbReference>
<gene>
    <name evidence="12" type="ORF">HPP92_003047</name>
    <name evidence="11" type="ORF">HPP92_003424</name>
</gene>
<dbReference type="GO" id="GO:0006950">
    <property type="term" value="P:response to stress"/>
    <property type="evidence" value="ECO:0007669"/>
    <property type="project" value="UniProtKB-ARBA"/>
</dbReference>
<dbReference type="AlphaFoldDB" id="A0A835RXL5"/>
<dbReference type="Proteomes" id="UP000636800">
    <property type="component" value="Chromosome 1"/>
</dbReference>
<dbReference type="OrthoDB" id="777519at2759"/>
<protein>
    <recommendedName>
        <fullName evidence="10">AP2/ERF domain-containing protein</fullName>
    </recommendedName>
</protein>
<accession>A0A835RXL5</accession>
<dbReference type="Gene3D" id="3.30.730.10">
    <property type="entry name" value="AP2/ERF domain"/>
    <property type="match status" value="1"/>
</dbReference>
<dbReference type="PANTHER" id="PTHR31190">
    <property type="entry name" value="DNA-BINDING DOMAIN"/>
    <property type="match status" value="1"/>
</dbReference>
<keyword evidence="4" id="KW-0238">DNA-binding</keyword>
<sequence>MAKHGLFTIDFTHEHSKDLLHASRSTPKKPMSPPLGDLDVSDYLETTPDGPQFDDDFRFRGPPRSMIRFGGNRSSPPLPHGHLTHTKPLDSTDGYHCTRDLSEGRNYRGVRQRPWGKFAAEIRDSTGSRVWLGTFDTAVEAARAYDRAAFKIRGRKAILNFPNEVGGSSAFRATAKTAEKRRDAMEEERPAKKEGLEELEQNIWLGIPIEPRFCRGWGCRGRGEGAFQFVVTVAVASISAAEAYLKVRKAVD</sequence>
<proteinExistence type="predicted"/>
<dbReference type="GO" id="GO:0000976">
    <property type="term" value="F:transcription cis-regulatory region binding"/>
    <property type="evidence" value="ECO:0007669"/>
    <property type="project" value="UniProtKB-ARBA"/>
</dbReference>
<keyword evidence="5" id="KW-0010">Activator</keyword>
<dbReference type="EMBL" id="JADCNL010000001">
    <property type="protein sequence ID" value="KAG0498733.1"/>
    <property type="molecule type" value="Genomic_DNA"/>
</dbReference>
<feature type="region of interest" description="Disordered" evidence="9">
    <location>
        <begin position="72"/>
        <end position="94"/>
    </location>
</feature>
<feature type="coiled-coil region" evidence="8">
    <location>
        <begin position="168"/>
        <end position="202"/>
    </location>
</feature>
<keyword evidence="7" id="KW-0539">Nucleus</keyword>
<evidence type="ECO:0000256" key="6">
    <source>
        <dbReference type="ARBA" id="ARBA00023163"/>
    </source>
</evidence>
<dbReference type="FunFam" id="3.30.730.10:FF:000001">
    <property type="entry name" value="Ethylene-responsive transcription factor 2"/>
    <property type="match status" value="1"/>
</dbReference>
<dbReference type="GO" id="GO:0009873">
    <property type="term" value="P:ethylene-activated signaling pathway"/>
    <property type="evidence" value="ECO:0007669"/>
    <property type="project" value="UniProtKB-KW"/>
</dbReference>
<dbReference type="CDD" id="cd00018">
    <property type="entry name" value="AP2"/>
    <property type="match status" value="1"/>
</dbReference>
<evidence type="ECO:0000256" key="5">
    <source>
        <dbReference type="ARBA" id="ARBA00023159"/>
    </source>
</evidence>
<name>A0A835RXL5_VANPL</name>
<reference evidence="13 14" key="1">
    <citation type="journal article" date="2020" name="Nat. Food">
        <title>A phased Vanilla planifolia genome enables genetic improvement of flavour and production.</title>
        <authorList>
            <person name="Hasing T."/>
            <person name="Tang H."/>
            <person name="Brym M."/>
            <person name="Khazi F."/>
            <person name="Huang T."/>
            <person name="Chambers A.H."/>
        </authorList>
    </citation>
    <scope>NUCLEOTIDE SEQUENCE [LARGE SCALE GENOMIC DNA]</scope>
    <source>
        <tissue evidence="11">Leaf</tissue>
    </source>
</reference>
<evidence type="ECO:0000256" key="9">
    <source>
        <dbReference type="SAM" id="MobiDB-lite"/>
    </source>
</evidence>
<feature type="domain" description="AP2/ERF" evidence="10">
    <location>
        <begin position="106"/>
        <end position="162"/>
    </location>
</feature>
<dbReference type="GO" id="GO:0003700">
    <property type="term" value="F:DNA-binding transcription factor activity"/>
    <property type="evidence" value="ECO:0007669"/>
    <property type="project" value="InterPro"/>
</dbReference>
<dbReference type="Pfam" id="PF00847">
    <property type="entry name" value="AP2"/>
    <property type="match status" value="1"/>
</dbReference>
<comment type="caution">
    <text evidence="11">The sequence shown here is derived from an EMBL/GenBank/DDBJ whole genome shotgun (WGS) entry which is preliminary data.</text>
</comment>
<keyword evidence="8" id="KW-0175">Coiled coil</keyword>
<dbReference type="PROSITE" id="PS51032">
    <property type="entry name" value="AP2_ERF"/>
    <property type="match status" value="1"/>
</dbReference>
<dbReference type="InterPro" id="IPR044808">
    <property type="entry name" value="ERF_plant"/>
</dbReference>
<evidence type="ECO:0000259" key="10">
    <source>
        <dbReference type="PROSITE" id="PS51032"/>
    </source>
</evidence>
<evidence type="ECO:0000256" key="7">
    <source>
        <dbReference type="ARBA" id="ARBA00023242"/>
    </source>
</evidence>
<dbReference type="EMBL" id="JADCNM010000001">
    <property type="protein sequence ID" value="KAG0502975.1"/>
    <property type="molecule type" value="Genomic_DNA"/>
</dbReference>
<evidence type="ECO:0000256" key="2">
    <source>
        <dbReference type="ARBA" id="ARBA00022745"/>
    </source>
</evidence>
<evidence type="ECO:0000313" key="12">
    <source>
        <dbReference type="EMBL" id="KAG0502975.1"/>
    </source>
</evidence>
<evidence type="ECO:0000256" key="4">
    <source>
        <dbReference type="ARBA" id="ARBA00023125"/>
    </source>
</evidence>
<evidence type="ECO:0000256" key="3">
    <source>
        <dbReference type="ARBA" id="ARBA00023015"/>
    </source>
</evidence>
<dbReference type="SUPFAM" id="SSF54171">
    <property type="entry name" value="DNA-binding domain"/>
    <property type="match status" value="1"/>
</dbReference>
<dbReference type="GO" id="GO:0005634">
    <property type="term" value="C:nucleus"/>
    <property type="evidence" value="ECO:0007669"/>
    <property type="project" value="UniProtKB-SubCell"/>
</dbReference>
<dbReference type="SMART" id="SM00380">
    <property type="entry name" value="AP2"/>
    <property type="match status" value="1"/>
</dbReference>
<keyword evidence="13" id="KW-1185">Reference proteome</keyword>
<feature type="region of interest" description="Disordered" evidence="9">
    <location>
        <begin position="20"/>
        <end position="58"/>
    </location>
</feature>
<evidence type="ECO:0000256" key="8">
    <source>
        <dbReference type="SAM" id="Coils"/>
    </source>
</evidence>
<dbReference type="InterPro" id="IPR036955">
    <property type="entry name" value="AP2/ERF_dom_sf"/>
</dbReference>
<evidence type="ECO:0000313" key="13">
    <source>
        <dbReference type="Proteomes" id="UP000636800"/>
    </source>
</evidence>
<dbReference type="InterPro" id="IPR016177">
    <property type="entry name" value="DNA-bd_dom_sf"/>
</dbReference>
<dbReference type="PRINTS" id="PR00367">
    <property type="entry name" value="ETHRSPELEMNT"/>
</dbReference>
<keyword evidence="6" id="KW-0804">Transcription</keyword>
<dbReference type="PANTHER" id="PTHR31190:SF499">
    <property type="entry name" value="ETHYLENE-RESPONSIVE TRANSCRIPTION FACTOR ERF105"/>
    <property type="match status" value="1"/>
</dbReference>
<comment type="subcellular location">
    <subcellularLocation>
        <location evidence="1">Nucleus</location>
    </subcellularLocation>
</comment>
<evidence type="ECO:0000313" key="11">
    <source>
        <dbReference type="EMBL" id="KAG0498733.1"/>
    </source>
</evidence>